<dbReference type="AlphaFoldDB" id="G2QVY8"/>
<accession>G2QVY8</accession>
<keyword evidence="3" id="KW-1185">Reference proteome</keyword>
<evidence type="ECO:0000313" key="2">
    <source>
        <dbReference type="EMBL" id="AEO64720.1"/>
    </source>
</evidence>
<feature type="transmembrane region" description="Helical" evidence="1">
    <location>
        <begin position="37"/>
        <end position="58"/>
    </location>
</feature>
<reference evidence="2 3" key="1">
    <citation type="journal article" date="2011" name="Nat. Biotechnol.">
        <title>Comparative genomic analysis of the thermophilic biomass-degrading fungi Myceliophthora thermophila and Thielavia terrestris.</title>
        <authorList>
            <person name="Berka R.M."/>
            <person name="Grigoriev I.V."/>
            <person name="Otillar R."/>
            <person name="Salamov A."/>
            <person name="Grimwood J."/>
            <person name="Reid I."/>
            <person name="Ishmael N."/>
            <person name="John T."/>
            <person name="Darmond C."/>
            <person name="Moisan M.-C."/>
            <person name="Henrissat B."/>
            <person name="Coutinho P.M."/>
            <person name="Lombard V."/>
            <person name="Natvig D.O."/>
            <person name="Lindquist E."/>
            <person name="Schmutz J."/>
            <person name="Lucas S."/>
            <person name="Harris P."/>
            <person name="Powlowski J."/>
            <person name="Bellemare A."/>
            <person name="Taylor D."/>
            <person name="Butler G."/>
            <person name="de Vries R.P."/>
            <person name="Allijn I.E."/>
            <person name="van den Brink J."/>
            <person name="Ushinsky S."/>
            <person name="Storms R."/>
            <person name="Powell A.J."/>
            <person name="Paulsen I.T."/>
            <person name="Elbourne L.D.H."/>
            <person name="Baker S.E."/>
            <person name="Magnuson J."/>
            <person name="LaBoissiere S."/>
            <person name="Clutterbuck A.J."/>
            <person name="Martinez D."/>
            <person name="Wogulis M."/>
            <person name="de Leon A.L."/>
            <person name="Rey M.W."/>
            <person name="Tsang A."/>
        </authorList>
    </citation>
    <scope>NUCLEOTIDE SEQUENCE [LARGE SCALE GENOMIC DNA]</scope>
    <source>
        <strain evidence="3">ATCC 38088 / NRRL 8126</strain>
    </source>
</reference>
<protein>
    <submittedName>
        <fullName evidence="2">Uncharacterized protein</fullName>
    </submittedName>
</protein>
<evidence type="ECO:0000313" key="3">
    <source>
        <dbReference type="Proteomes" id="UP000008181"/>
    </source>
</evidence>
<keyword evidence="1" id="KW-1133">Transmembrane helix</keyword>
<dbReference type="GeneID" id="11523662"/>
<proteinExistence type="predicted"/>
<name>G2QVY8_THETT</name>
<feature type="non-terminal residue" evidence="2">
    <location>
        <position position="1"/>
    </location>
</feature>
<keyword evidence="1" id="KW-0812">Transmembrane</keyword>
<dbReference type="KEGG" id="ttt:THITE_2040048"/>
<dbReference type="HOGENOM" id="CLU_2783029_0_0_1"/>
<sequence length="69" mass="7948">RYPLINSMILDSGSTIYIANYLSRFKRPPTLAAPNDYGITVLTLYNVAYCLTFVYNIVSLEQLNRRGIW</sequence>
<dbReference type="RefSeq" id="XP_003651056.1">
    <property type="nucleotide sequence ID" value="XM_003651008.1"/>
</dbReference>
<keyword evidence="1" id="KW-0472">Membrane</keyword>
<organism evidence="2 3">
    <name type="scientific">Thermothielavioides terrestris (strain ATCC 38088 / NRRL 8126)</name>
    <name type="common">Thielavia terrestris</name>
    <dbReference type="NCBI Taxonomy" id="578455"/>
    <lineage>
        <taxon>Eukaryota</taxon>
        <taxon>Fungi</taxon>
        <taxon>Dikarya</taxon>
        <taxon>Ascomycota</taxon>
        <taxon>Pezizomycotina</taxon>
        <taxon>Sordariomycetes</taxon>
        <taxon>Sordariomycetidae</taxon>
        <taxon>Sordariales</taxon>
        <taxon>Chaetomiaceae</taxon>
        <taxon>Thermothielavioides</taxon>
        <taxon>Thermothielavioides terrestris</taxon>
    </lineage>
</organism>
<gene>
    <name evidence="2" type="ORF">THITE_2040048</name>
</gene>
<dbReference type="Proteomes" id="UP000008181">
    <property type="component" value="Chromosome 1"/>
</dbReference>
<dbReference type="OrthoDB" id="5056112at2759"/>
<evidence type="ECO:0000256" key="1">
    <source>
        <dbReference type="SAM" id="Phobius"/>
    </source>
</evidence>
<dbReference type="EMBL" id="CP003009">
    <property type="protein sequence ID" value="AEO64720.1"/>
    <property type="molecule type" value="Genomic_DNA"/>
</dbReference>